<dbReference type="KEGG" id="dat:HRM2_26170"/>
<dbReference type="AlphaFoldDB" id="C0QH62"/>
<organism evidence="1 2">
    <name type="scientific">Desulforapulum autotrophicum (strain ATCC 43914 / DSM 3382 / VKM B-1955 / HRM2)</name>
    <name type="common">Desulfobacterium autotrophicum</name>
    <dbReference type="NCBI Taxonomy" id="177437"/>
    <lineage>
        <taxon>Bacteria</taxon>
        <taxon>Pseudomonadati</taxon>
        <taxon>Thermodesulfobacteriota</taxon>
        <taxon>Desulfobacteria</taxon>
        <taxon>Desulfobacterales</taxon>
        <taxon>Desulfobacteraceae</taxon>
        <taxon>Desulforapulum</taxon>
    </lineage>
</organism>
<protein>
    <submittedName>
        <fullName evidence="1">Uncharacterized protein</fullName>
    </submittedName>
</protein>
<dbReference type="EMBL" id="CP001087">
    <property type="protein sequence ID" value="ACN15711.1"/>
    <property type="molecule type" value="Genomic_DNA"/>
</dbReference>
<dbReference type="HOGENOM" id="CLU_2286904_0_0_7"/>
<reference evidence="1 2" key="1">
    <citation type="journal article" date="2009" name="Environ. Microbiol.">
        <title>Genome sequence of Desulfobacterium autotrophicum HRM2, a marine sulfate reducer oxidizing organic carbon completely to carbon dioxide.</title>
        <authorList>
            <person name="Strittmatter A.W."/>
            <person name="Liesegang H."/>
            <person name="Rabus R."/>
            <person name="Decker I."/>
            <person name="Amann J."/>
            <person name="Andres S."/>
            <person name="Henne A."/>
            <person name="Fricke W.F."/>
            <person name="Martinez-Arias R."/>
            <person name="Bartels D."/>
            <person name="Goesmann A."/>
            <person name="Krause L."/>
            <person name="Puehler A."/>
            <person name="Klenk H.P."/>
            <person name="Richter M."/>
            <person name="Schuler M."/>
            <person name="Gloeckner F.O."/>
            <person name="Meyerdierks A."/>
            <person name="Gottschalk G."/>
            <person name="Amann R."/>
        </authorList>
    </citation>
    <scope>NUCLEOTIDE SEQUENCE [LARGE SCALE GENOMIC DNA]</scope>
    <source>
        <strain evidence="2">ATCC 43914 / DSM 3382 / HRM2</strain>
    </source>
</reference>
<gene>
    <name evidence="1" type="ordered locus">HRM2_26170</name>
</gene>
<evidence type="ECO:0000313" key="1">
    <source>
        <dbReference type="EMBL" id="ACN15711.1"/>
    </source>
</evidence>
<dbReference type="STRING" id="177437.HRM2_26170"/>
<keyword evidence="2" id="KW-1185">Reference proteome</keyword>
<accession>C0QH62</accession>
<evidence type="ECO:0000313" key="2">
    <source>
        <dbReference type="Proteomes" id="UP000000442"/>
    </source>
</evidence>
<proteinExistence type="predicted"/>
<sequence length="101" mass="11688">MLFKITVLFNVNYGKIYAQLTESITPLNYVKNPDPEDQGFYVRLNIRDSETNNSSILLVFQLVFCVASKGTYFNMLPLIRLEYELKSCTIFVELFTSEPLC</sequence>
<name>C0QH62_DESAH</name>
<dbReference type="Proteomes" id="UP000000442">
    <property type="component" value="Chromosome"/>
</dbReference>